<feature type="transmembrane region" description="Helical" evidence="1">
    <location>
        <begin position="379"/>
        <end position="398"/>
    </location>
</feature>
<dbReference type="EMBL" id="CP017962">
    <property type="protein sequence ID" value="APC49238.1"/>
    <property type="molecule type" value="Genomic_DNA"/>
</dbReference>
<evidence type="ECO:0000313" key="3">
    <source>
        <dbReference type="Proteomes" id="UP000182945"/>
    </source>
</evidence>
<evidence type="ECO:0008006" key="4">
    <source>
        <dbReference type="Google" id="ProtNLM"/>
    </source>
</evidence>
<feature type="transmembrane region" description="Helical" evidence="1">
    <location>
        <begin position="178"/>
        <end position="210"/>
    </location>
</feature>
<gene>
    <name evidence="2" type="ORF">BME96_13995</name>
</gene>
<feature type="transmembrane region" description="Helical" evidence="1">
    <location>
        <begin position="222"/>
        <end position="245"/>
    </location>
</feature>
<sequence>MWSTISKNFTNNKLLLSIACLIIFAYLLPYYLLGENTHIRVHDNMDSNIVWYKLLAESGQIFSLSDTMLPNAINGLPRSALPSPFDAMVWIYYLFEPMTAYTIGQTIMRFTAFFGMYLLLSNHVFGKQKTDYRLISIGVSLCFALLPFWPSGMLSIAGLPLALHIFLTIREKKWHSSWYHWMTLLCITFFSNFVLSFVFFLGLMGLLWIYDWFKLRKSNWSFFSAIAGMTTVYLVKNYMLIYSMFFDAGFTSHRDALDLGHNSFDRTMELALENFLYGHTHDLALQYKVIILVIGLALLISGIRNAKAAKLLLSLFIFNIALSIWYALWYWEGMRVVKDHYMIANTFNFSRIHFLDPMIWYICFAIALGIICKNMGWKIGKIFAVVLIIYQCTIAFPLNEENKYSQFNTPTFQEFYAVNLFEEIENYIGKKQSSYRVVSIGIHPTIAQYNGFYTLDTYNNSFPLKYKEQFRKIIAGELNKSPSLENYFDTWGGRLYMYVAEHGEDYLFTKERNGAIEDLQINVKALRNMGGEYIFSAVPIKNYEELGLEFEKSFKTETSAWEIWLYKVPGQNASKND</sequence>
<dbReference type="RefSeq" id="WP_071649356.1">
    <property type="nucleotide sequence ID" value="NZ_CP017962.1"/>
</dbReference>
<dbReference type="AlphaFoldDB" id="A0AAC9NLQ5"/>
<evidence type="ECO:0000313" key="2">
    <source>
        <dbReference type="EMBL" id="APC49238.1"/>
    </source>
</evidence>
<feature type="transmembrane region" description="Helical" evidence="1">
    <location>
        <begin position="98"/>
        <end position="120"/>
    </location>
</feature>
<keyword evidence="1" id="KW-1133">Transmembrane helix</keyword>
<feature type="transmembrane region" description="Helical" evidence="1">
    <location>
        <begin position="12"/>
        <end position="33"/>
    </location>
</feature>
<proteinExistence type="predicted"/>
<keyword evidence="1" id="KW-0472">Membrane</keyword>
<feature type="transmembrane region" description="Helical" evidence="1">
    <location>
        <begin position="132"/>
        <end position="158"/>
    </location>
</feature>
<dbReference type="Proteomes" id="UP000182945">
    <property type="component" value="Chromosome"/>
</dbReference>
<dbReference type="KEGG" id="vhl:BME96_13995"/>
<reference evidence="2 3" key="1">
    <citation type="submission" date="2016-11" db="EMBL/GenBank/DDBJ databases">
        <title>Complete genome sequencing of Virgibacillus halodenitrificans PDB-F2.</title>
        <authorList>
            <person name="Sun Z."/>
            <person name="Zhou Y."/>
            <person name="Li H."/>
        </authorList>
    </citation>
    <scope>NUCLEOTIDE SEQUENCE [LARGE SCALE GENOMIC DNA]</scope>
    <source>
        <strain evidence="2 3">PDB-F2</strain>
    </source>
</reference>
<protein>
    <recommendedName>
        <fullName evidence="4">YkoS</fullName>
    </recommendedName>
</protein>
<feature type="transmembrane region" description="Helical" evidence="1">
    <location>
        <begin position="311"/>
        <end position="331"/>
    </location>
</feature>
<keyword evidence="1" id="KW-0812">Transmembrane</keyword>
<evidence type="ECO:0000256" key="1">
    <source>
        <dbReference type="SAM" id="Phobius"/>
    </source>
</evidence>
<feature type="transmembrane region" description="Helical" evidence="1">
    <location>
        <begin position="351"/>
        <end position="372"/>
    </location>
</feature>
<organism evidence="2 3">
    <name type="scientific">Virgibacillus halodenitrificans</name>
    <name type="common">Bacillus halodenitrificans</name>
    <dbReference type="NCBI Taxonomy" id="1482"/>
    <lineage>
        <taxon>Bacteria</taxon>
        <taxon>Bacillati</taxon>
        <taxon>Bacillota</taxon>
        <taxon>Bacilli</taxon>
        <taxon>Bacillales</taxon>
        <taxon>Bacillaceae</taxon>
        <taxon>Virgibacillus</taxon>
    </lineage>
</organism>
<name>A0AAC9NLQ5_VIRHA</name>
<dbReference type="InterPro" id="IPR046107">
    <property type="entry name" value="DUF6044"/>
</dbReference>
<dbReference type="GeneID" id="71515520"/>
<accession>A0AAC9NLQ5</accession>
<feature type="transmembrane region" description="Helical" evidence="1">
    <location>
        <begin position="285"/>
        <end position="304"/>
    </location>
</feature>
<dbReference type="Pfam" id="PF19510">
    <property type="entry name" value="DUF6044"/>
    <property type="match status" value="1"/>
</dbReference>